<accession>A0A0F9KF70</accession>
<evidence type="ECO:0000256" key="1">
    <source>
        <dbReference type="SAM" id="MobiDB-lite"/>
    </source>
</evidence>
<organism evidence="2">
    <name type="scientific">marine sediment metagenome</name>
    <dbReference type="NCBI Taxonomy" id="412755"/>
    <lineage>
        <taxon>unclassified sequences</taxon>
        <taxon>metagenomes</taxon>
        <taxon>ecological metagenomes</taxon>
    </lineage>
</organism>
<name>A0A0F9KF70_9ZZZZ</name>
<evidence type="ECO:0000313" key="2">
    <source>
        <dbReference type="EMBL" id="KKM80854.1"/>
    </source>
</evidence>
<sequence>IRQGPDVKLLLDQVRKQILKSKESPSSGMPRGVVYGFPGSPTTPEEAKGHLNTSQEGNQVYGSERIEGGN</sequence>
<dbReference type="AlphaFoldDB" id="A0A0F9KF70"/>
<dbReference type="EMBL" id="LAZR01008117">
    <property type="protein sequence ID" value="KKM80854.1"/>
    <property type="molecule type" value="Genomic_DNA"/>
</dbReference>
<gene>
    <name evidence="2" type="ORF">LCGC14_1335620</name>
</gene>
<feature type="region of interest" description="Disordered" evidence="1">
    <location>
        <begin position="20"/>
        <end position="70"/>
    </location>
</feature>
<proteinExistence type="predicted"/>
<reference evidence="2" key="1">
    <citation type="journal article" date="2015" name="Nature">
        <title>Complex archaea that bridge the gap between prokaryotes and eukaryotes.</title>
        <authorList>
            <person name="Spang A."/>
            <person name="Saw J.H."/>
            <person name="Jorgensen S.L."/>
            <person name="Zaremba-Niedzwiedzka K."/>
            <person name="Martijn J."/>
            <person name="Lind A.E."/>
            <person name="van Eijk R."/>
            <person name="Schleper C."/>
            <person name="Guy L."/>
            <person name="Ettema T.J."/>
        </authorList>
    </citation>
    <scope>NUCLEOTIDE SEQUENCE</scope>
</reference>
<comment type="caution">
    <text evidence="2">The sequence shown here is derived from an EMBL/GenBank/DDBJ whole genome shotgun (WGS) entry which is preliminary data.</text>
</comment>
<protein>
    <submittedName>
        <fullName evidence="2">Uncharacterized protein</fullName>
    </submittedName>
</protein>
<feature type="non-terminal residue" evidence="2">
    <location>
        <position position="1"/>
    </location>
</feature>
<feature type="compositionally biased region" description="Polar residues" evidence="1">
    <location>
        <begin position="51"/>
        <end position="61"/>
    </location>
</feature>